<reference evidence="1 2" key="1">
    <citation type="submission" date="2019-09" db="EMBL/GenBank/DDBJ databases">
        <title>Chitinophaga ginsengihumi sp. nov., isolated from soil of ginseng rhizosphere.</title>
        <authorList>
            <person name="Lee J."/>
        </authorList>
    </citation>
    <scope>NUCLEOTIDE SEQUENCE [LARGE SCALE GENOMIC DNA]</scope>
    <source>
        <strain evidence="1 2">BN140078</strain>
    </source>
</reference>
<comment type="caution">
    <text evidence="1">The sequence shown here is derived from an EMBL/GenBank/DDBJ whole genome shotgun (WGS) entry which is preliminary data.</text>
</comment>
<reference evidence="1 2" key="2">
    <citation type="submission" date="2019-09" db="EMBL/GenBank/DDBJ databases">
        <authorList>
            <person name="Jin C."/>
        </authorList>
    </citation>
    <scope>NUCLEOTIDE SEQUENCE [LARGE SCALE GENOMIC DNA]</scope>
    <source>
        <strain evidence="1 2">BN140078</strain>
    </source>
</reference>
<keyword evidence="2" id="KW-1185">Reference proteome</keyword>
<dbReference type="AlphaFoldDB" id="A0A5B2VXV0"/>
<organism evidence="1 2">
    <name type="scientific">Chitinophaga agrisoli</name>
    <dbReference type="NCBI Taxonomy" id="2607653"/>
    <lineage>
        <taxon>Bacteria</taxon>
        <taxon>Pseudomonadati</taxon>
        <taxon>Bacteroidota</taxon>
        <taxon>Chitinophagia</taxon>
        <taxon>Chitinophagales</taxon>
        <taxon>Chitinophagaceae</taxon>
        <taxon>Chitinophaga</taxon>
    </lineage>
</organism>
<dbReference type="Proteomes" id="UP000324611">
    <property type="component" value="Unassembled WGS sequence"/>
</dbReference>
<dbReference type="EMBL" id="VUOC01000002">
    <property type="protein sequence ID" value="KAA2242859.1"/>
    <property type="molecule type" value="Genomic_DNA"/>
</dbReference>
<proteinExistence type="predicted"/>
<sequence length="133" mass="15344">MILAFSQINPKTKEPTGFVDKILTGKKIHTIRSGNRWRAGATIQMATGVRTEDYNQFNRGYPDLQMCRSTQTIQIRPAEEMNGSKIYVDGRLLNMDEAVTLAHNDGFPHLAAFWTWFNEDFDGQLVHWTDFKY</sequence>
<evidence type="ECO:0000313" key="1">
    <source>
        <dbReference type="EMBL" id="KAA2242859.1"/>
    </source>
</evidence>
<accession>A0A5B2VXV0</accession>
<dbReference type="RefSeq" id="WP_188315943.1">
    <property type="nucleotide sequence ID" value="NZ_VUOC01000002.1"/>
</dbReference>
<evidence type="ECO:0008006" key="3">
    <source>
        <dbReference type="Google" id="ProtNLM"/>
    </source>
</evidence>
<protein>
    <recommendedName>
        <fullName evidence="3">ASCH domain-containing protein</fullName>
    </recommendedName>
</protein>
<name>A0A5B2VXV0_9BACT</name>
<evidence type="ECO:0000313" key="2">
    <source>
        <dbReference type="Proteomes" id="UP000324611"/>
    </source>
</evidence>
<gene>
    <name evidence="1" type="ORF">F0L74_10040</name>
</gene>